<proteinExistence type="predicted"/>
<dbReference type="STRING" id="1093900.A0A507B124"/>
<dbReference type="GeneID" id="41968360"/>
<comment type="caution">
    <text evidence="3">The sequence shown here is derived from an EMBL/GenBank/DDBJ whole genome shotgun (WGS) entry which is preliminary data.</text>
</comment>
<accession>A0A507B124</accession>
<dbReference type="Gene3D" id="1.10.510.10">
    <property type="entry name" value="Transferase(Phosphotransferase) domain 1"/>
    <property type="match status" value="1"/>
</dbReference>
<dbReference type="GO" id="GO:0004674">
    <property type="term" value="F:protein serine/threonine kinase activity"/>
    <property type="evidence" value="ECO:0007669"/>
    <property type="project" value="TreeGrafter"/>
</dbReference>
<dbReference type="Proteomes" id="UP000319257">
    <property type="component" value="Unassembled WGS sequence"/>
</dbReference>
<dbReference type="InterPro" id="IPR000719">
    <property type="entry name" value="Prot_kinase_dom"/>
</dbReference>
<dbReference type="OrthoDB" id="1046782at2759"/>
<evidence type="ECO:0000259" key="2">
    <source>
        <dbReference type="PROSITE" id="PS50011"/>
    </source>
</evidence>
<dbReference type="CDD" id="cd00180">
    <property type="entry name" value="PKc"/>
    <property type="match status" value="1"/>
</dbReference>
<organism evidence="3 4">
    <name type="scientific">Thyridium curvatum</name>
    <dbReference type="NCBI Taxonomy" id="1093900"/>
    <lineage>
        <taxon>Eukaryota</taxon>
        <taxon>Fungi</taxon>
        <taxon>Dikarya</taxon>
        <taxon>Ascomycota</taxon>
        <taxon>Pezizomycotina</taxon>
        <taxon>Sordariomycetes</taxon>
        <taxon>Sordariomycetidae</taxon>
        <taxon>Thyridiales</taxon>
        <taxon>Thyridiaceae</taxon>
        <taxon>Thyridium</taxon>
    </lineage>
</organism>
<evidence type="ECO:0000313" key="3">
    <source>
        <dbReference type="EMBL" id="TPX12736.1"/>
    </source>
</evidence>
<evidence type="ECO:0000256" key="1">
    <source>
        <dbReference type="SAM" id="MobiDB-lite"/>
    </source>
</evidence>
<feature type="domain" description="Protein kinase" evidence="2">
    <location>
        <begin position="207"/>
        <end position="533"/>
    </location>
</feature>
<name>A0A507B124_9PEZI</name>
<feature type="region of interest" description="Disordered" evidence="1">
    <location>
        <begin position="577"/>
        <end position="600"/>
    </location>
</feature>
<dbReference type="PANTHER" id="PTHR24359:SF37">
    <property type="entry name" value="PROTEIN KINASE DOMAIN-CONTAINING PROTEIN"/>
    <property type="match status" value="1"/>
</dbReference>
<dbReference type="RefSeq" id="XP_030994447.1">
    <property type="nucleotide sequence ID" value="XM_031144077.1"/>
</dbReference>
<protein>
    <recommendedName>
        <fullName evidence="2">Protein kinase domain-containing protein</fullName>
    </recommendedName>
</protein>
<dbReference type="AlphaFoldDB" id="A0A507B124"/>
<dbReference type="GO" id="GO:0005524">
    <property type="term" value="F:ATP binding"/>
    <property type="evidence" value="ECO:0007669"/>
    <property type="project" value="InterPro"/>
</dbReference>
<evidence type="ECO:0000313" key="4">
    <source>
        <dbReference type="Proteomes" id="UP000319257"/>
    </source>
</evidence>
<gene>
    <name evidence="3" type="ORF">E0L32_000913</name>
</gene>
<dbReference type="InParanoid" id="A0A507B124"/>
<dbReference type="Pfam" id="PF00069">
    <property type="entry name" value="Pkinase"/>
    <property type="match status" value="1"/>
</dbReference>
<dbReference type="EMBL" id="SKBQ01000003">
    <property type="protein sequence ID" value="TPX12736.1"/>
    <property type="molecule type" value="Genomic_DNA"/>
</dbReference>
<sequence length="600" mass="69094">MAALPEFQLDDVPIDIDALSALNHDTDEEDTMSAEDQNLDEFLRAHGFRLANQGTTRFWPRQLVWDLLTRERVEREMQSLGVENYLDYVRPAQIPSAVPPKKTYLVIFAILVLVDKANLISEFVKEELCDHDLPLFMLDKGDGKVRLRRQGNRDQELKCLKSWRPAALDSFIAKQRQFTVHRFELDHDNKAQHYQLDEDTIFPWTQERKASKSFSGGYADVRIVKIDRHYHNFDRVLDGLGIQGDEFALKTLHSNGLNNAAKFRNELDQLKRFGGLVHKNLITLLATYEISSQYHFLFPKANQNLEDYWEYKIPTSLDLDFVRWVARQCAGIVRAISIIHDPTHLQGEKKYGRHGDIKPDNILWFSTNEDPRGLLVVADMGLSSFNRDTSRSNIPNEKIPGVPGYRPPECDVKDAKVSRAFDIWTLGCLFMEFMAWCLGGKELRDKFEEDRQTIYITGGINNIFFGVLKHKDHVLYAAQVKPAWFSKLHNHPNCTGFIRDVLDVIEKTMLVVLSKDRVRATSKELDINFSEIYSKAIRDEAYCTRPLHQSRQVLSTPEVRLDLNPIAQRTINERKPALSEFVGQPEEPLAGTEMESMDIS</sequence>
<dbReference type="PANTHER" id="PTHR24359">
    <property type="entry name" value="SERINE/THREONINE-PROTEIN KINASE SBK1"/>
    <property type="match status" value="1"/>
</dbReference>
<keyword evidence="4" id="KW-1185">Reference proteome</keyword>
<reference evidence="3 4" key="1">
    <citation type="submission" date="2019-06" db="EMBL/GenBank/DDBJ databases">
        <title>Draft genome sequence of the filamentous fungus Phialemoniopsis curvata isolated from diesel fuel.</title>
        <authorList>
            <person name="Varaljay V.A."/>
            <person name="Lyon W.J."/>
            <person name="Crouch A.L."/>
            <person name="Drake C.E."/>
            <person name="Hollomon J.M."/>
            <person name="Nadeau L.J."/>
            <person name="Nunn H.S."/>
            <person name="Stevenson B.S."/>
            <person name="Bojanowski C.L."/>
            <person name="Crookes-Goodson W.J."/>
        </authorList>
    </citation>
    <scope>NUCLEOTIDE SEQUENCE [LARGE SCALE GENOMIC DNA]</scope>
    <source>
        <strain evidence="3 4">D216</strain>
    </source>
</reference>
<dbReference type="SUPFAM" id="SSF56112">
    <property type="entry name" value="Protein kinase-like (PK-like)"/>
    <property type="match status" value="1"/>
</dbReference>
<dbReference type="InterPro" id="IPR011009">
    <property type="entry name" value="Kinase-like_dom_sf"/>
</dbReference>
<dbReference type="PROSITE" id="PS50011">
    <property type="entry name" value="PROTEIN_KINASE_DOM"/>
    <property type="match status" value="1"/>
</dbReference>
<dbReference type="SMART" id="SM00220">
    <property type="entry name" value="S_TKc"/>
    <property type="match status" value="1"/>
</dbReference>